<name>Q2G5K3_NOVAD</name>
<evidence type="ECO:0000256" key="3">
    <source>
        <dbReference type="ARBA" id="ARBA00023163"/>
    </source>
</evidence>
<dbReference type="eggNOG" id="COG1414">
    <property type="taxonomic scope" value="Bacteria"/>
</dbReference>
<sequence length="272" mass="29948">MNDFDDLPENDGDAAGEGRGAGKYRAPALEKGLDVIALLVDVGHPLTMTEICQRLGRSQGEMFRMVQVLQARGFVEQDRATDGYYLTDLLFTMAMRQPPTQSLVEVALPRMRALAMEIGQSCHLVFHSRGEIVVVARMESNEQIGFSVRIGHRLPLQQSVSGTVLFGFQPEDMRRMWLDLLPKNADPEEVAAFVERADAAREKGYARAASSFVSGISDISAPIMRGDRAAAALTVPFIRHANLRHTIGSTTEVLTETARQISDLLPHADSRV</sequence>
<dbReference type="GO" id="GO:0045892">
    <property type="term" value="P:negative regulation of DNA-templated transcription"/>
    <property type="evidence" value="ECO:0007669"/>
    <property type="project" value="TreeGrafter"/>
</dbReference>
<evidence type="ECO:0000259" key="6">
    <source>
        <dbReference type="PROSITE" id="PS51078"/>
    </source>
</evidence>
<dbReference type="InterPro" id="IPR005471">
    <property type="entry name" value="Tscrpt_reg_IclR_N"/>
</dbReference>
<dbReference type="PROSITE" id="PS51077">
    <property type="entry name" value="HTH_ICLR"/>
    <property type="match status" value="1"/>
</dbReference>
<dbReference type="GO" id="GO:0003700">
    <property type="term" value="F:DNA-binding transcription factor activity"/>
    <property type="evidence" value="ECO:0007669"/>
    <property type="project" value="TreeGrafter"/>
</dbReference>
<keyword evidence="8" id="KW-1185">Reference proteome</keyword>
<dbReference type="Pfam" id="PF01614">
    <property type="entry name" value="IclR_C"/>
    <property type="match status" value="1"/>
</dbReference>
<dbReference type="PANTHER" id="PTHR30136">
    <property type="entry name" value="HELIX-TURN-HELIX TRANSCRIPTIONAL REGULATOR, ICLR FAMILY"/>
    <property type="match status" value="1"/>
</dbReference>
<dbReference type="KEGG" id="nar:Saro_2434"/>
<reference evidence="8" key="1">
    <citation type="submission" date="2006-01" db="EMBL/GenBank/DDBJ databases">
        <title>Complete sequence of Novosphingobium aromaticivorans DSM 12444.</title>
        <authorList>
            <consortium name="US DOE Joint Genome Institute"/>
            <person name="Copeland A."/>
            <person name="Lucas S."/>
            <person name="Lapidus A."/>
            <person name="Barry K."/>
            <person name="Detter J.C."/>
            <person name="Glavina T."/>
            <person name="Hammon N."/>
            <person name="Israni S."/>
            <person name="Pitluck S."/>
            <person name="Chain P."/>
            <person name="Malfatti S."/>
            <person name="Shin M."/>
            <person name="Vergez L."/>
            <person name="Schmutz J."/>
            <person name="Larimer F."/>
            <person name="Land M."/>
            <person name="Kyrpides N."/>
            <person name="Ivanova N."/>
            <person name="Fredrickson J."/>
            <person name="Balkwill D."/>
            <person name="Romine M.F."/>
            <person name="Richardson P."/>
        </authorList>
    </citation>
    <scope>NUCLEOTIDE SEQUENCE [LARGE SCALE GENOMIC DNA]</scope>
    <source>
        <strain evidence="8">ATCC 700278 / DSM 12444 / CCUG 56034 / CIP 105152 / NBRC 16084 / F199</strain>
    </source>
</reference>
<accession>Q2G5K3</accession>
<dbReference type="STRING" id="279238.Saro_2434"/>
<dbReference type="InterPro" id="IPR050707">
    <property type="entry name" value="HTH_MetabolicPath_Reg"/>
</dbReference>
<keyword evidence="1" id="KW-0805">Transcription regulation</keyword>
<dbReference type="Proteomes" id="UP000009134">
    <property type="component" value="Chromosome"/>
</dbReference>
<dbReference type="Gene3D" id="1.10.10.10">
    <property type="entry name" value="Winged helix-like DNA-binding domain superfamily/Winged helix DNA-binding domain"/>
    <property type="match status" value="1"/>
</dbReference>
<dbReference type="SUPFAM" id="SSF46785">
    <property type="entry name" value="Winged helix' DNA-binding domain"/>
    <property type="match status" value="1"/>
</dbReference>
<dbReference type="Gene3D" id="3.30.450.40">
    <property type="match status" value="1"/>
</dbReference>
<dbReference type="PANTHER" id="PTHR30136:SF7">
    <property type="entry name" value="HTH-TYPE TRANSCRIPTIONAL REGULATOR KDGR-RELATED"/>
    <property type="match status" value="1"/>
</dbReference>
<feature type="domain" description="HTH iclR-type" evidence="5">
    <location>
        <begin position="26"/>
        <end position="88"/>
    </location>
</feature>
<evidence type="ECO:0000256" key="1">
    <source>
        <dbReference type="ARBA" id="ARBA00023015"/>
    </source>
</evidence>
<dbReference type="RefSeq" id="WP_011446076.1">
    <property type="nucleotide sequence ID" value="NC_007794.1"/>
</dbReference>
<feature type="domain" description="IclR-ED" evidence="6">
    <location>
        <begin position="89"/>
        <end position="267"/>
    </location>
</feature>
<protein>
    <submittedName>
        <fullName evidence="7">Transcriptional regulator, IclR family</fullName>
    </submittedName>
</protein>
<dbReference type="SUPFAM" id="SSF55781">
    <property type="entry name" value="GAF domain-like"/>
    <property type="match status" value="1"/>
</dbReference>
<keyword evidence="2" id="KW-0238">DNA-binding</keyword>
<evidence type="ECO:0000313" key="7">
    <source>
        <dbReference type="EMBL" id="ABD26870.1"/>
    </source>
</evidence>
<evidence type="ECO:0000256" key="2">
    <source>
        <dbReference type="ARBA" id="ARBA00023125"/>
    </source>
</evidence>
<feature type="compositionally biased region" description="Acidic residues" evidence="4">
    <location>
        <begin position="1"/>
        <end position="14"/>
    </location>
</feature>
<evidence type="ECO:0000256" key="4">
    <source>
        <dbReference type="SAM" id="MobiDB-lite"/>
    </source>
</evidence>
<dbReference type="SMART" id="SM00346">
    <property type="entry name" value="HTH_ICLR"/>
    <property type="match status" value="1"/>
</dbReference>
<dbReference type="AlphaFoldDB" id="Q2G5K3"/>
<dbReference type="InterPro" id="IPR036390">
    <property type="entry name" value="WH_DNA-bd_sf"/>
</dbReference>
<dbReference type="InterPro" id="IPR036388">
    <property type="entry name" value="WH-like_DNA-bd_sf"/>
</dbReference>
<evidence type="ECO:0000313" key="8">
    <source>
        <dbReference type="Proteomes" id="UP000009134"/>
    </source>
</evidence>
<dbReference type="GO" id="GO:0003677">
    <property type="term" value="F:DNA binding"/>
    <property type="evidence" value="ECO:0007669"/>
    <property type="project" value="UniProtKB-KW"/>
</dbReference>
<dbReference type="HOGENOM" id="CLU_062618_5_0_5"/>
<gene>
    <name evidence="7" type="ordered locus">Saro_2434</name>
</gene>
<proteinExistence type="predicted"/>
<organism evidence="7 8">
    <name type="scientific">Novosphingobium aromaticivorans (strain ATCC 700278 / DSM 12444 / CCUG 56034 / CIP 105152 / NBRC 16084 / F199)</name>
    <dbReference type="NCBI Taxonomy" id="279238"/>
    <lineage>
        <taxon>Bacteria</taxon>
        <taxon>Pseudomonadati</taxon>
        <taxon>Pseudomonadota</taxon>
        <taxon>Alphaproteobacteria</taxon>
        <taxon>Sphingomonadales</taxon>
        <taxon>Sphingomonadaceae</taxon>
        <taxon>Novosphingobium</taxon>
    </lineage>
</organism>
<evidence type="ECO:0000259" key="5">
    <source>
        <dbReference type="PROSITE" id="PS51077"/>
    </source>
</evidence>
<dbReference type="Pfam" id="PF09339">
    <property type="entry name" value="HTH_IclR"/>
    <property type="match status" value="1"/>
</dbReference>
<dbReference type="InterPro" id="IPR014757">
    <property type="entry name" value="Tscrpt_reg_IclR_C"/>
</dbReference>
<keyword evidence="3" id="KW-0804">Transcription</keyword>
<dbReference type="InterPro" id="IPR029016">
    <property type="entry name" value="GAF-like_dom_sf"/>
</dbReference>
<feature type="region of interest" description="Disordered" evidence="4">
    <location>
        <begin position="1"/>
        <end position="21"/>
    </location>
</feature>
<dbReference type="EMBL" id="CP000248">
    <property type="protein sequence ID" value="ABD26870.1"/>
    <property type="molecule type" value="Genomic_DNA"/>
</dbReference>
<dbReference type="PROSITE" id="PS51078">
    <property type="entry name" value="ICLR_ED"/>
    <property type="match status" value="1"/>
</dbReference>